<dbReference type="PANTHER" id="PTHR32234">
    <property type="entry name" value="THIOL:DISULFIDE INTERCHANGE PROTEIN DSBD"/>
    <property type="match status" value="1"/>
</dbReference>
<dbReference type="AlphaFoldDB" id="A0A411PFW2"/>
<dbReference type="KEGG" id="smai:EXU30_05875"/>
<dbReference type="Gene3D" id="3.40.30.10">
    <property type="entry name" value="Glutaredoxin"/>
    <property type="match status" value="1"/>
</dbReference>
<dbReference type="Proteomes" id="UP000291106">
    <property type="component" value="Chromosome"/>
</dbReference>
<sequence>MTYVPSILLLLLFAAIAALLFAKIKGKAIPMAVIFVLGFFAVCMAGIVAFIKNGENYDAYLFQQWQPLQPEKIQGLVEQGYTVVVDVQADWCLPCRANKANVWHREQVVDTLNADNIVLMRGDITNSNPLVEGYLASVGGHGTPYNRVYGPQQPQGIELPATLAITDLLWALSKVN</sequence>
<evidence type="ECO:0000313" key="2">
    <source>
        <dbReference type="EMBL" id="QBF82280.1"/>
    </source>
</evidence>
<proteinExistence type="predicted"/>
<dbReference type="OrthoDB" id="9811036at2"/>
<dbReference type="SUPFAM" id="SSF52833">
    <property type="entry name" value="Thioredoxin-like"/>
    <property type="match status" value="1"/>
</dbReference>
<dbReference type="PANTHER" id="PTHR32234:SF3">
    <property type="entry name" value="SUPPRESSION OF COPPER SENSITIVITY PROTEIN"/>
    <property type="match status" value="1"/>
</dbReference>
<keyword evidence="1" id="KW-0472">Membrane</keyword>
<dbReference type="EMBL" id="CP036200">
    <property type="protein sequence ID" value="QBF82280.1"/>
    <property type="molecule type" value="Genomic_DNA"/>
</dbReference>
<evidence type="ECO:0000256" key="1">
    <source>
        <dbReference type="SAM" id="Phobius"/>
    </source>
</evidence>
<dbReference type="GO" id="GO:0045454">
    <property type="term" value="P:cell redox homeostasis"/>
    <property type="evidence" value="ECO:0007669"/>
    <property type="project" value="TreeGrafter"/>
</dbReference>
<dbReference type="Pfam" id="PF13899">
    <property type="entry name" value="Thioredoxin_7"/>
    <property type="match status" value="1"/>
</dbReference>
<protein>
    <submittedName>
        <fullName evidence="2">Thiol:disulfide interchange protein</fullName>
    </submittedName>
</protein>
<organism evidence="2 3">
    <name type="scientific">Shewanella maritima</name>
    <dbReference type="NCBI Taxonomy" id="2520507"/>
    <lineage>
        <taxon>Bacteria</taxon>
        <taxon>Pseudomonadati</taxon>
        <taxon>Pseudomonadota</taxon>
        <taxon>Gammaproteobacteria</taxon>
        <taxon>Alteromonadales</taxon>
        <taxon>Shewanellaceae</taxon>
        <taxon>Shewanella</taxon>
    </lineage>
</organism>
<evidence type="ECO:0000313" key="3">
    <source>
        <dbReference type="Proteomes" id="UP000291106"/>
    </source>
</evidence>
<feature type="transmembrane region" description="Helical" evidence="1">
    <location>
        <begin position="32"/>
        <end position="51"/>
    </location>
</feature>
<keyword evidence="1" id="KW-1133">Transmembrane helix</keyword>
<keyword evidence="1" id="KW-0812">Transmembrane</keyword>
<gene>
    <name evidence="2" type="ORF">EXU30_05875</name>
</gene>
<dbReference type="InterPro" id="IPR036249">
    <property type="entry name" value="Thioredoxin-like_sf"/>
</dbReference>
<dbReference type="RefSeq" id="WP_130598252.1">
    <property type="nucleotide sequence ID" value="NZ_CP036200.1"/>
</dbReference>
<keyword evidence="3" id="KW-1185">Reference proteome</keyword>
<name>A0A411PFW2_9GAMM</name>
<accession>A0A411PFW2</accession>
<reference evidence="2 3" key="1">
    <citation type="submission" date="2019-02" db="EMBL/GenBank/DDBJ databases">
        <title>Shewanella sp. D4-2 isolated from Dokdo Island.</title>
        <authorList>
            <person name="Baek K."/>
        </authorList>
    </citation>
    <scope>NUCLEOTIDE SEQUENCE [LARGE SCALE GENOMIC DNA]</scope>
    <source>
        <strain evidence="2 3">D4-2</strain>
    </source>
</reference>
<dbReference type="GO" id="GO:0015035">
    <property type="term" value="F:protein-disulfide reductase activity"/>
    <property type="evidence" value="ECO:0007669"/>
    <property type="project" value="TreeGrafter"/>
</dbReference>